<name>A0ABX8CIC9_9NOCA</name>
<accession>A0ABX8CIC9</accession>
<dbReference type="Proteomes" id="UP000683310">
    <property type="component" value="Chromosome"/>
</dbReference>
<organism evidence="2 3">
    <name type="scientific">Nocardia tengchongensis</name>
    <dbReference type="NCBI Taxonomy" id="2055889"/>
    <lineage>
        <taxon>Bacteria</taxon>
        <taxon>Bacillati</taxon>
        <taxon>Actinomycetota</taxon>
        <taxon>Actinomycetes</taxon>
        <taxon>Mycobacteriales</taxon>
        <taxon>Nocardiaceae</taxon>
        <taxon>Nocardia</taxon>
    </lineage>
</organism>
<keyword evidence="3" id="KW-1185">Reference proteome</keyword>
<feature type="region of interest" description="Disordered" evidence="1">
    <location>
        <begin position="103"/>
        <end position="143"/>
    </location>
</feature>
<evidence type="ECO:0000313" key="2">
    <source>
        <dbReference type="EMBL" id="QVI19685.1"/>
    </source>
</evidence>
<evidence type="ECO:0000256" key="1">
    <source>
        <dbReference type="SAM" id="MobiDB-lite"/>
    </source>
</evidence>
<evidence type="ECO:0000313" key="3">
    <source>
        <dbReference type="Proteomes" id="UP000683310"/>
    </source>
</evidence>
<sequence length="373" mass="42014">MPDEEQLPSGPRRELIAAVHSLYSDAGKPSVRSISEWIRDQDDLPSTLSHQGVAAVLKGQVARWDNLEALVYVLADHRRVRQSDPRDVVEWIHALWANLDDTPTPDTAPVFTESPSQGAAQTATPVHAADTAERAPLPSSEDDDFPVATALEEIRAELIAAQHWEHKDKLDVYRRILTSRSSREALIDALHQATEDECISKHGVRVRVWETDLYYRFVALVLPSGRQLVVQLETTDGQVISDCHWEPAEAPGHFYGRLVAAVRAAGRDLGVGLNDPTESVQRLSEMLVEIARLRAQKLRGYRYTIWRVVQKEDVGDGWYLTETALIPADDPSYEILYTRLDEIDWEQHLYNKGWHGAERAIRLARLVQASLTS</sequence>
<gene>
    <name evidence="2" type="ORF">KHQ06_25430</name>
</gene>
<protein>
    <submittedName>
        <fullName evidence="2">Uncharacterized protein</fullName>
    </submittedName>
</protein>
<feature type="compositionally biased region" description="Polar residues" evidence="1">
    <location>
        <begin position="113"/>
        <end position="124"/>
    </location>
</feature>
<dbReference type="EMBL" id="CP074371">
    <property type="protein sequence ID" value="QVI19685.1"/>
    <property type="molecule type" value="Genomic_DNA"/>
</dbReference>
<reference evidence="2 3" key="1">
    <citation type="submission" date="2021-04" db="EMBL/GenBank/DDBJ databases">
        <title>Nocardia tengchongensis.</title>
        <authorList>
            <person name="Zhuang k."/>
            <person name="Ran Y."/>
            <person name="Li W."/>
        </authorList>
    </citation>
    <scope>NUCLEOTIDE SEQUENCE [LARGE SCALE GENOMIC DNA]</scope>
    <source>
        <strain evidence="2 3">CFH S0057</strain>
    </source>
</reference>
<proteinExistence type="predicted"/>